<name>A0ACB8BLU2_9AGAM</name>
<protein>
    <submittedName>
        <fullName evidence="1">Histidyl-tRNA synthetase</fullName>
    </submittedName>
</protein>
<proteinExistence type="predicted"/>
<accession>A0ACB8BLU2</accession>
<gene>
    <name evidence="1" type="ORF">BV22DRAFT_1032485</name>
</gene>
<evidence type="ECO:0000313" key="1">
    <source>
        <dbReference type="EMBL" id="KAH7926871.1"/>
    </source>
</evidence>
<keyword evidence="2" id="KW-1185">Reference proteome</keyword>
<dbReference type="Proteomes" id="UP000790709">
    <property type="component" value="Unassembled WGS sequence"/>
</dbReference>
<dbReference type="EMBL" id="MU266376">
    <property type="protein sequence ID" value="KAH7926871.1"/>
    <property type="molecule type" value="Genomic_DNA"/>
</dbReference>
<reference evidence="1" key="1">
    <citation type="journal article" date="2021" name="New Phytol.">
        <title>Evolutionary innovations through gain and loss of genes in the ectomycorrhizal Boletales.</title>
        <authorList>
            <person name="Wu G."/>
            <person name="Miyauchi S."/>
            <person name="Morin E."/>
            <person name="Kuo A."/>
            <person name="Drula E."/>
            <person name="Varga T."/>
            <person name="Kohler A."/>
            <person name="Feng B."/>
            <person name="Cao Y."/>
            <person name="Lipzen A."/>
            <person name="Daum C."/>
            <person name="Hundley H."/>
            <person name="Pangilinan J."/>
            <person name="Johnson J."/>
            <person name="Barry K."/>
            <person name="LaButti K."/>
            <person name="Ng V."/>
            <person name="Ahrendt S."/>
            <person name="Min B."/>
            <person name="Choi I.G."/>
            <person name="Park H."/>
            <person name="Plett J.M."/>
            <person name="Magnuson J."/>
            <person name="Spatafora J.W."/>
            <person name="Nagy L.G."/>
            <person name="Henrissat B."/>
            <person name="Grigoriev I.V."/>
            <person name="Yang Z.L."/>
            <person name="Xu J."/>
            <person name="Martin F.M."/>
        </authorList>
    </citation>
    <scope>NUCLEOTIDE SEQUENCE</scope>
    <source>
        <strain evidence="1">KUC20120723A-06</strain>
    </source>
</reference>
<sequence length="577" mass="63287">MATVEDINHEITQQSALLSDLRLQNAEASAIDEAKKRLGELKKSLATINGAGGSKDAAKKKDRLLLKTAKGTLDYGPGEMFCRAHIENIVREVFTTYGGSCLDTPVFERKDVLAGKYGEDAKLIYDLKDQGGEQLALRYDHTVPLARYLAMAGATIQSKIWQVGKVYRRDNPVMSKGRMREFLQADFDMSGVWDPMIPDAEIVSLLCTILTRLDVGEFTVKINHRKILDGIFEVCGVPSDKIRSISSAVDKLDKLPWLEVKKEMTEEKGLDPEVADKIGEYVKHKGGPSLLGQLKADEALMGNASASQGILDMELLFTLLQAYKVLDKISFDLSLARGLDYYTGIIYEAIVEASAPPGFTTTPPVSSESTAPPPKKKSAKKTKTEDGEEDDEIDESQVGVGSIAAGGRYDNLVGMFTAAAAAEGKKAPGLPCIGVSIGLDRIFAIVWPKWAEKGMRSKETMVYVMAVGDGLLEERVRLVQELREAGIKTDFLAKKKPKLPAQFAAGEKDEVPFAILLGGDELKEGLVVVKEQKWEIQDGKKVKIQSADQGTKVKREELVEWLKQTDTIKGWSSGRLI</sequence>
<organism evidence="1 2">
    <name type="scientific">Leucogyrophana mollusca</name>
    <dbReference type="NCBI Taxonomy" id="85980"/>
    <lineage>
        <taxon>Eukaryota</taxon>
        <taxon>Fungi</taxon>
        <taxon>Dikarya</taxon>
        <taxon>Basidiomycota</taxon>
        <taxon>Agaricomycotina</taxon>
        <taxon>Agaricomycetes</taxon>
        <taxon>Agaricomycetidae</taxon>
        <taxon>Boletales</taxon>
        <taxon>Boletales incertae sedis</taxon>
        <taxon>Leucogyrophana</taxon>
    </lineage>
</organism>
<comment type="caution">
    <text evidence="1">The sequence shown here is derived from an EMBL/GenBank/DDBJ whole genome shotgun (WGS) entry which is preliminary data.</text>
</comment>
<evidence type="ECO:0000313" key="2">
    <source>
        <dbReference type="Proteomes" id="UP000790709"/>
    </source>
</evidence>